<dbReference type="SMART" id="SM00855">
    <property type="entry name" value="PGAM"/>
    <property type="match status" value="1"/>
</dbReference>
<dbReference type="HOGENOM" id="CLU_033323_8_1_9"/>
<comment type="caution">
    <text evidence="2">The sequence shown here is derived from an EMBL/GenBank/DDBJ whole genome shotgun (WGS) entry which is preliminary data.</text>
</comment>
<dbReference type="EMBL" id="JMQA01000030">
    <property type="protein sequence ID" value="KFN08091.1"/>
    <property type="molecule type" value="Genomic_DNA"/>
</dbReference>
<dbReference type="GeneID" id="77012540"/>
<dbReference type="STRING" id="44252.DJ90_3456"/>
<dbReference type="GO" id="GO:0043456">
    <property type="term" value="P:regulation of pentose-phosphate shunt"/>
    <property type="evidence" value="ECO:0007669"/>
    <property type="project" value="TreeGrafter"/>
</dbReference>
<organism evidence="2 3">
    <name type="scientific">Paenibacillus macerans</name>
    <name type="common">Bacillus macerans</name>
    <dbReference type="NCBI Taxonomy" id="44252"/>
    <lineage>
        <taxon>Bacteria</taxon>
        <taxon>Bacillati</taxon>
        <taxon>Bacillota</taxon>
        <taxon>Bacilli</taxon>
        <taxon>Bacillales</taxon>
        <taxon>Paenibacillaceae</taxon>
        <taxon>Paenibacillus</taxon>
    </lineage>
</organism>
<dbReference type="InterPro" id="IPR029033">
    <property type="entry name" value="His_PPase_superfam"/>
</dbReference>
<dbReference type="SUPFAM" id="SSF53254">
    <property type="entry name" value="Phosphoglycerate mutase-like"/>
    <property type="match status" value="1"/>
</dbReference>
<protein>
    <submittedName>
        <fullName evidence="2">Histidine phosphatase super family protein</fullName>
    </submittedName>
</protein>
<dbReference type="GO" id="GO:0045820">
    <property type="term" value="P:negative regulation of glycolytic process"/>
    <property type="evidence" value="ECO:0007669"/>
    <property type="project" value="TreeGrafter"/>
</dbReference>
<name>A0A090ZVG5_PAEMA</name>
<dbReference type="PANTHER" id="PTHR46517:SF1">
    <property type="entry name" value="FRUCTOSE-2,6-BISPHOSPHATASE TIGAR"/>
    <property type="match status" value="1"/>
</dbReference>
<dbReference type="PANTHER" id="PTHR46517">
    <property type="entry name" value="FRUCTOSE-2,6-BISPHOSPHATASE TIGAR"/>
    <property type="match status" value="1"/>
</dbReference>
<dbReference type="GO" id="GO:0005829">
    <property type="term" value="C:cytosol"/>
    <property type="evidence" value="ECO:0007669"/>
    <property type="project" value="TreeGrafter"/>
</dbReference>
<gene>
    <name evidence="2" type="ORF">DJ90_3456</name>
</gene>
<reference evidence="2 3" key="1">
    <citation type="submission" date="2014-04" db="EMBL/GenBank/DDBJ databases">
        <authorList>
            <person name="Bishop-Lilly K.A."/>
            <person name="Broomall S.M."/>
            <person name="Chain P.S."/>
            <person name="Chertkov O."/>
            <person name="Coyne S.R."/>
            <person name="Daligault H.E."/>
            <person name="Davenport K.W."/>
            <person name="Erkkila T."/>
            <person name="Frey K.G."/>
            <person name="Gibbons H.S."/>
            <person name="Gu W."/>
            <person name="Jaissle J."/>
            <person name="Johnson S.L."/>
            <person name="Koroleva G.I."/>
            <person name="Ladner J.T."/>
            <person name="Lo C.-C."/>
            <person name="Minogue T.D."/>
            <person name="Munk C."/>
            <person name="Palacios G.F."/>
            <person name="Redden C.L."/>
            <person name="Rosenzweig C.N."/>
            <person name="Scholz M.B."/>
            <person name="Teshima H."/>
            <person name="Xu Y."/>
        </authorList>
    </citation>
    <scope>NUCLEOTIDE SEQUENCE [LARGE SCALE GENOMIC DNA]</scope>
    <source>
        <strain evidence="2 3">8244</strain>
    </source>
</reference>
<evidence type="ECO:0000256" key="1">
    <source>
        <dbReference type="ARBA" id="ARBA00022801"/>
    </source>
</evidence>
<dbReference type="InterPro" id="IPR013078">
    <property type="entry name" value="His_Pase_superF_clade-1"/>
</dbReference>
<dbReference type="Gene3D" id="3.40.50.1240">
    <property type="entry name" value="Phosphoglycerate mutase-like"/>
    <property type="match status" value="1"/>
</dbReference>
<dbReference type="Pfam" id="PF00300">
    <property type="entry name" value="His_Phos_1"/>
    <property type="match status" value="1"/>
</dbReference>
<keyword evidence="1" id="KW-0378">Hydrolase</keyword>
<evidence type="ECO:0000313" key="2">
    <source>
        <dbReference type="EMBL" id="KFN08091.1"/>
    </source>
</evidence>
<keyword evidence="3" id="KW-1185">Reference proteome</keyword>
<dbReference type="Proteomes" id="UP000029278">
    <property type="component" value="Unassembled WGS sequence"/>
</dbReference>
<dbReference type="AlphaFoldDB" id="A0A090ZVG5"/>
<accession>A0A090ZVG5</accession>
<dbReference type="CDD" id="cd07067">
    <property type="entry name" value="HP_PGM_like"/>
    <property type="match status" value="1"/>
</dbReference>
<evidence type="ECO:0000313" key="3">
    <source>
        <dbReference type="Proteomes" id="UP000029278"/>
    </source>
</evidence>
<dbReference type="PATRIC" id="fig|44252.3.peg.3593"/>
<proteinExistence type="predicted"/>
<dbReference type="RefSeq" id="WP_051985641.1">
    <property type="nucleotide sequence ID" value="NZ_JAHAJO010000007.1"/>
</dbReference>
<dbReference type="InterPro" id="IPR051695">
    <property type="entry name" value="Phosphoglycerate_Mutase"/>
</dbReference>
<sequence>MRIEWWLIRHGLTEWNVQHRYQGHSDPALLPGEASGLEPLRLELAGVDFSAVYSSDLVRCRQTLEYARPDLMERCVADRRLREMDFGAWEGRTYEMMKDDASYRAWIDDPQRVTPPGGESWQAFRARLEGVRQELAAYSQALAAGGRLRREDAGQIRGNVDGERIDAKEMRENAVTMGESAEEMRENAVTMGKPGGEMRENGELMQENVEVSGEHAEVVGEPAEPLWKCTGAMSEHIDVRLETSKVLPRNSRTIRLLIVTHGGVISLLSSMLEPGLGFWDTRLPPGGIKRLQWEQ</sequence>
<dbReference type="GO" id="GO:0004331">
    <property type="term" value="F:fructose-2,6-bisphosphate 2-phosphatase activity"/>
    <property type="evidence" value="ECO:0007669"/>
    <property type="project" value="TreeGrafter"/>
</dbReference>